<feature type="compositionally biased region" description="Low complexity" evidence="1">
    <location>
        <begin position="191"/>
        <end position="208"/>
    </location>
</feature>
<feature type="signal peptide" evidence="3">
    <location>
        <begin position="1"/>
        <end position="31"/>
    </location>
</feature>
<dbReference type="InterPro" id="IPR012533">
    <property type="entry name" value="YcnI-copper_dom"/>
</dbReference>
<feature type="compositionally biased region" description="Basic and acidic residues" evidence="1">
    <location>
        <begin position="164"/>
        <end position="173"/>
    </location>
</feature>
<evidence type="ECO:0000256" key="1">
    <source>
        <dbReference type="SAM" id="MobiDB-lite"/>
    </source>
</evidence>
<keyword evidence="2" id="KW-0472">Membrane</keyword>
<gene>
    <name evidence="5" type="ORF">GCM10011512_00460</name>
</gene>
<feature type="domain" description="YncI copper-binding" evidence="4">
    <location>
        <begin position="32"/>
        <end position="179"/>
    </location>
</feature>
<dbReference type="CDD" id="cd08545">
    <property type="entry name" value="YcnI_like"/>
    <property type="match status" value="1"/>
</dbReference>
<name>A0ABQ1NI34_9MICC</name>
<keyword evidence="6" id="KW-1185">Reference proteome</keyword>
<dbReference type="EMBL" id="BMJI01000001">
    <property type="protein sequence ID" value="GGC77814.1"/>
    <property type="molecule type" value="Genomic_DNA"/>
</dbReference>
<feature type="region of interest" description="Disordered" evidence="1">
    <location>
        <begin position="164"/>
        <end position="208"/>
    </location>
</feature>
<keyword evidence="3" id="KW-0732">Signal</keyword>
<dbReference type="RefSeq" id="WP_188664569.1">
    <property type="nucleotide sequence ID" value="NZ_BMJI01000001.1"/>
</dbReference>
<proteinExistence type="predicted"/>
<feature type="transmembrane region" description="Helical" evidence="2">
    <location>
        <begin position="212"/>
        <end position="236"/>
    </location>
</feature>
<sequence>MTSALRRALTGTATLTATATALLLGAGAASAHVTVVPDTTSAGGYAKLAFNVPTESATAQTTKVQVDLPTGTPFTSVSVRPVEGWTAKLTTTTLPAPVDVDGTTVTRAVTSVVWTADDAAHRIGQHEYQSFSLAVGKLPAEGIAVTLPATQTYTDGRVVRWDQRAQGDTEPEHPAPTFTTTAASSDHHDAAASGAGAADAHPAATTTGGSPAAGWGLGLGAAGFVFGAAALVVALLTRRGAIGTPAARDRGTEPRSARQEAGR</sequence>
<dbReference type="Proteomes" id="UP000597761">
    <property type="component" value="Unassembled WGS sequence"/>
</dbReference>
<keyword evidence="2" id="KW-0812">Transmembrane</keyword>
<comment type="caution">
    <text evidence="5">The sequence shown here is derived from an EMBL/GenBank/DDBJ whole genome shotgun (WGS) entry which is preliminary data.</text>
</comment>
<dbReference type="Gene3D" id="2.60.40.2230">
    <property type="entry name" value="Uncharacterised protein YcnI-like PF07987, DUF1775"/>
    <property type="match status" value="1"/>
</dbReference>
<organism evidence="5 6">
    <name type="scientific">Tersicoccus solisilvae</name>
    <dbReference type="NCBI Taxonomy" id="1882339"/>
    <lineage>
        <taxon>Bacteria</taxon>
        <taxon>Bacillati</taxon>
        <taxon>Actinomycetota</taxon>
        <taxon>Actinomycetes</taxon>
        <taxon>Micrococcales</taxon>
        <taxon>Micrococcaceae</taxon>
        <taxon>Tersicoccus</taxon>
    </lineage>
</organism>
<dbReference type="InterPro" id="IPR038507">
    <property type="entry name" value="YcnI-like_sf"/>
</dbReference>
<feature type="chain" id="PRO_5045317037" description="YncI copper-binding domain-containing protein" evidence="3">
    <location>
        <begin position="32"/>
        <end position="263"/>
    </location>
</feature>
<feature type="compositionally biased region" description="Low complexity" evidence="1">
    <location>
        <begin position="175"/>
        <end position="184"/>
    </location>
</feature>
<accession>A0ABQ1NI34</accession>
<evidence type="ECO:0000259" key="4">
    <source>
        <dbReference type="Pfam" id="PF07987"/>
    </source>
</evidence>
<keyword evidence="2" id="KW-1133">Transmembrane helix</keyword>
<evidence type="ECO:0000256" key="2">
    <source>
        <dbReference type="SAM" id="Phobius"/>
    </source>
</evidence>
<evidence type="ECO:0000256" key="3">
    <source>
        <dbReference type="SAM" id="SignalP"/>
    </source>
</evidence>
<evidence type="ECO:0000313" key="6">
    <source>
        <dbReference type="Proteomes" id="UP000597761"/>
    </source>
</evidence>
<evidence type="ECO:0000313" key="5">
    <source>
        <dbReference type="EMBL" id="GGC77814.1"/>
    </source>
</evidence>
<reference evidence="6" key="1">
    <citation type="journal article" date="2019" name="Int. J. Syst. Evol. Microbiol.">
        <title>The Global Catalogue of Microorganisms (GCM) 10K type strain sequencing project: providing services to taxonomists for standard genome sequencing and annotation.</title>
        <authorList>
            <consortium name="The Broad Institute Genomics Platform"/>
            <consortium name="The Broad Institute Genome Sequencing Center for Infectious Disease"/>
            <person name="Wu L."/>
            <person name="Ma J."/>
        </authorList>
    </citation>
    <scope>NUCLEOTIDE SEQUENCE [LARGE SCALE GENOMIC DNA]</scope>
    <source>
        <strain evidence="6">CGMCC 1.15480</strain>
    </source>
</reference>
<protein>
    <recommendedName>
        <fullName evidence="4">YncI copper-binding domain-containing protein</fullName>
    </recommendedName>
</protein>
<dbReference type="Pfam" id="PF07987">
    <property type="entry name" value="DUF1775"/>
    <property type="match status" value="1"/>
</dbReference>